<name>L7VI76_THES1</name>
<dbReference type="Proteomes" id="UP000011220">
    <property type="component" value="Chromosome"/>
</dbReference>
<evidence type="ECO:0000313" key="1">
    <source>
        <dbReference type="EMBL" id="AGC67745.1"/>
    </source>
</evidence>
<protein>
    <submittedName>
        <fullName evidence="1">Uncharacterized protein</fullName>
    </submittedName>
</protein>
<accession>L7VI76</accession>
<proteinExistence type="predicted"/>
<reference evidence="1 2" key="1">
    <citation type="journal article" date="2013" name="Genome Announc.">
        <title>Complete genome sequence of Clostridium stercorarium subsp. stercorarium strain DSM 8532, a thermophilic degrader of plant cell wall fibers.</title>
        <authorList>
            <person name="Poehlein A."/>
            <person name="Zverlov V.V."/>
            <person name="Daniel R."/>
            <person name="Schwarz W.H."/>
            <person name="Liebl W."/>
        </authorList>
    </citation>
    <scope>NUCLEOTIDE SEQUENCE [LARGE SCALE GENOMIC DNA]</scope>
    <source>
        <strain evidence="2">ATCC 35414 / DSM 8532 / NCIMB 11754</strain>
    </source>
</reference>
<keyword evidence="2" id="KW-1185">Reference proteome</keyword>
<dbReference type="AlphaFoldDB" id="L7VI76"/>
<dbReference type="KEGG" id="css:Cst_c07400"/>
<gene>
    <name evidence="1" type="ordered locus">Cst_c07400</name>
</gene>
<dbReference type="STRING" id="1121335.Cst_c07400"/>
<sequence length="54" mass="6551">MKIICYDLLGNLEPNKIFKPFRQKCQINLHVYGCRVDKYAEKVKKIKGNFFYFF</sequence>
<evidence type="ECO:0000313" key="2">
    <source>
        <dbReference type="Proteomes" id="UP000011220"/>
    </source>
</evidence>
<organism evidence="1 2">
    <name type="scientific">Thermoclostridium stercorarium (strain ATCC 35414 / DSM 8532 / NCIMB 11754)</name>
    <name type="common">Clostridium stercorarium</name>
    <dbReference type="NCBI Taxonomy" id="1121335"/>
    <lineage>
        <taxon>Bacteria</taxon>
        <taxon>Bacillati</taxon>
        <taxon>Bacillota</taxon>
        <taxon>Clostridia</taxon>
        <taxon>Eubacteriales</taxon>
        <taxon>Oscillospiraceae</taxon>
        <taxon>Thermoclostridium</taxon>
    </lineage>
</organism>
<dbReference type="EMBL" id="CP004044">
    <property type="protein sequence ID" value="AGC67745.1"/>
    <property type="molecule type" value="Genomic_DNA"/>
</dbReference>